<reference evidence="2" key="3">
    <citation type="submission" date="2016-06" db="UniProtKB">
        <authorList>
            <consortium name="WormBaseParasite"/>
        </authorList>
    </citation>
    <scope>IDENTIFICATION</scope>
</reference>
<protein>
    <submittedName>
        <fullName evidence="2">Acyltransf_C domain-containing protein</fullName>
    </submittedName>
</protein>
<evidence type="ECO:0000313" key="2">
    <source>
        <dbReference type="WBParaSite" id="GPLIN_001518700"/>
    </source>
</evidence>
<dbReference type="PANTHER" id="PTHR10983:SF20">
    <property type="entry name" value="LYSOPHOSPHATIDYLINOSITOL ACYLTRANSFERASE 10"/>
    <property type="match status" value="1"/>
</dbReference>
<dbReference type="AlphaFoldDB" id="A0A183CQM9"/>
<reference evidence="1" key="2">
    <citation type="submission" date="2014-05" db="EMBL/GenBank/DDBJ databases">
        <title>The genome and life-stage specific transcriptomes of Globodera pallida elucidate key aspects of plant parasitism by a cyst nematode.</title>
        <authorList>
            <person name="Cotton J.A."/>
            <person name="Lilley C.J."/>
            <person name="Jones L.M."/>
            <person name="Kikuchi T."/>
            <person name="Reid A.J."/>
            <person name="Thorpe P."/>
            <person name="Tsai I.J."/>
            <person name="Beasley H."/>
            <person name="Blok V."/>
            <person name="Cock P.J.A."/>
            <person name="Van den Akker S.E."/>
            <person name="Holroyd N."/>
            <person name="Hunt M."/>
            <person name="Mantelin S."/>
            <person name="Naghra H."/>
            <person name="Pain A."/>
            <person name="Palomares-Rius J.E."/>
            <person name="Zarowiecki M."/>
            <person name="Berriman M."/>
            <person name="Jones J.T."/>
            <person name="Urwin P.E."/>
        </authorList>
    </citation>
    <scope>NUCLEOTIDE SEQUENCE [LARGE SCALE GENOMIC DNA]</scope>
    <source>
        <strain evidence="1">Lindley</strain>
    </source>
</reference>
<dbReference type="GO" id="GO:0016746">
    <property type="term" value="F:acyltransferase activity"/>
    <property type="evidence" value="ECO:0007669"/>
    <property type="project" value="TreeGrafter"/>
</dbReference>
<accession>A0A183CQM9</accession>
<keyword evidence="1" id="KW-1185">Reference proteome</keyword>
<dbReference type="PANTHER" id="PTHR10983">
    <property type="entry name" value="1-ACYLGLYCEROL-3-PHOSPHATE ACYLTRANSFERASE-RELATED"/>
    <property type="match status" value="1"/>
</dbReference>
<dbReference type="Proteomes" id="UP000050741">
    <property type="component" value="Unassembled WGS sequence"/>
</dbReference>
<reference evidence="1" key="1">
    <citation type="submission" date="2013-12" db="EMBL/GenBank/DDBJ databases">
        <authorList>
            <person name="Aslett M."/>
        </authorList>
    </citation>
    <scope>NUCLEOTIDE SEQUENCE [LARGE SCALE GENOMIC DNA]</scope>
    <source>
        <strain evidence="1">Lindley</strain>
    </source>
</reference>
<dbReference type="GO" id="GO:0036149">
    <property type="term" value="P:phosphatidylinositol acyl-chain remodeling"/>
    <property type="evidence" value="ECO:0007669"/>
    <property type="project" value="TreeGrafter"/>
</dbReference>
<organism evidence="1 2">
    <name type="scientific">Globodera pallida</name>
    <name type="common">Potato cyst nematode worm</name>
    <name type="synonym">Heterodera pallida</name>
    <dbReference type="NCBI Taxonomy" id="36090"/>
    <lineage>
        <taxon>Eukaryota</taxon>
        <taxon>Metazoa</taxon>
        <taxon>Ecdysozoa</taxon>
        <taxon>Nematoda</taxon>
        <taxon>Chromadorea</taxon>
        <taxon>Rhabditida</taxon>
        <taxon>Tylenchina</taxon>
        <taxon>Tylenchomorpha</taxon>
        <taxon>Tylenchoidea</taxon>
        <taxon>Heteroderidae</taxon>
        <taxon>Heteroderinae</taxon>
        <taxon>Globodera</taxon>
    </lineage>
</organism>
<sequence length="114" mass="13359">MRERNYLAHVYDVTVAYPGKLVQNETDMIIRGQLARNVHFDVRRISAEQLPSSDEELHQWIMELEHFYTERIPSRRRFESAGGEGNCWSRDGWAQLAVKVFGFCFWVSSSFTLS</sequence>
<proteinExistence type="predicted"/>
<name>A0A183CQM9_GLOPA</name>
<dbReference type="WBParaSite" id="GPLIN_001518700">
    <property type="protein sequence ID" value="GPLIN_001518700"/>
    <property type="gene ID" value="GPLIN_001518700"/>
</dbReference>
<evidence type="ECO:0000313" key="1">
    <source>
        <dbReference type="Proteomes" id="UP000050741"/>
    </source>
</evidence>
<dbReference type="GO" id="GO:0005783">
    <property type="term" value="C:endoplasmic reticulum"/>
    <property type="evidence" value="ECO:0007669"/>
    <property type="project" value="TreeGrafter"/>
</dbReference>